<dbReference type="HOGENOM" id="CLU_038371_3_3_6"/>
<proteinExistence type="predicted"/>
<dbReference type="PANTHER" id="PTHR30160:SF1">
    <property type="entry name" value="LIPOPOLYSACCHARIDE 1,2-N-ACETYLGLUCOSAMINETRANSFERASE-RELATED"/>
    <property type="match status" value="1"/>
</dbReference>
<protein>
    <recommendedName>
        <fullName evidence="5">Lipopolysaccharide heptosyltransferase III</fullName>
    </recommendedName>
</protein>
<dbReference type="PATRIC" id="fig|693216.3.peg.3922"/>
<dbReference type="CDD" id="cd03789">
    <property type="entry name" value="GT9_LPS_heptosyltransferase"/>
    <property type="match status" value="1"/>
</dbReference>
<reference evidence="3 4" key="1">
    <citation type="journal article" date="2010" name="J. Bacteriol.">
        <title>Complete Genome Sequence of Cronobacter turicensis LMG 23827, a foodborne pathogen causing deaths in neonates.</title>
        <authorList>
            <person name="Stephan R."/>
            <person name="Lehner A."/>
            <person name="Tischler P."/>
            <person name="Rattei T."/>
        </authorList>
    </citation>
    <scope>NUCLEOTIDE SEQUENCE [LARGE SCALE GENOMIC DNA]</scope>
    <source>
        <strain evidence="4">DSM 18703 / CCUG 55852 / LMG 23827 / z3032</strain>
    </source>
</reference>
<evidence type="ECO:0000256" key="1">
    <source>
        <dbReference type="ARBA" id="ARBA00022676"/>
    </source>
</evidence>
<keyword evidence="2 3" id="KW-0808">Transferase</keyword>
<dbReference type="KEGG" id="ctu:CTU_41330"/>
<keyword evidence="4" id="KW-1185">Reference proteome</keyword>
<dbReference type="Proteomes" id="UP000002069">
    <property type="component" value="Chromosome"/>
</dbReference>
<dbReference type="InterPro" id="IPR051199">
    <property type="entry name" value="LPS_LOS_Heptosyltrfase"/>
</dbReference>
<organism evidence="3 4">
    <name type="scientific">Cronobacter turicensis (strain DSM 18703 / CCUG 55852 / LMG 23827 / z3032)</name>
    <dbReference type="NCBI Taxonomy" id="693216"/>
    <lineage>
        <taxon>Bacteria</taxon>
        <taxon>Pseudomonadati</taxon>
        <taxon>Pseudomonadota</taxon>
        <taxon>Gammaproteobacteria</taxon>
        <taxon>Enterobacterales</taxon>
        <taxon>Enterobacteriaceae</taxon>
        <taxon>Cronobacter</taxon>
    </lineage>
</organism>
<evidence type="ECO:0000313" key="3">
    <source>
        <dbReference type="EMBL" id="CBA34457.1"/>
    </source>
</evidence>
<dbReference type="InterPro" id="IPR011916">
    <property type="entry name" value="LipoPS_heptosylTferase-III"/>
</dbReference>
<accession>C9Y391</accession>
<evidence type="ECO:0008006" key="5">
    <source>
        <dbReference type="Google" id="ProtNLM"/>
    </source>
</evidence>
<evidence type="ECO:0000313" key="4">
    <source>
        <dbReference type="Proteomes" id="UP000002069"/>
    </source>
</evidence>
<dbReference type="GO" id="GO:0008713">
    <property type="term" value="F:ADP-heptose-lipopolysaccharide heptosyltransferase activity"/>
    <property type="evidence" value="ECO:0007669"/>
    <property type="project" value="TreeGrafter"/>
</dbReference>
<evidence type="ECO:0000256" key="2">
    <source>
        <dbReference type="ARBA" id="ARBA00022679"/>
    </source>
</evidence>
<dbReference type="Pfam" id="PF01075">
    <property type="entry name" value="Glyco_transf_9"/>
    <property type="match status" value="1"/>
</dbReference>
<gene>
    <name evidence="3" type="ordered locus">Ctu_41330</name>
</gene>
<dbReference type="AlphaFoldDB" id="C9Y391"/>
<reference evidence="4" key="2">
    <citation type="journal article" date="2011" name="J. Bacteriol.">
        <title>Complete genome sequence of Cronobacter turicensis LMG 23827, a food-borne pathogen causing deaths in neonates.</title>
        <authorList>
            <person name="Stephan R."/>
            <person name="Lehner A."/>
            <person name="Tischler P."/>
            <person name="Rattei T."/>
        </authorList>
    </citation>
    <scope>NUCLEOTIDE SEQUENCE [LARGE SCALE GENOMIC DNA]</scope>
    <source>
        <strain evidence="4">DSM 18703 / CCUG 55852 / LMG 23827 / z3032</strain>
    </source>
</reference>
<dbReference type="SUPFAM" id="SSF53756">
    <property type="entry name" value="UDP-Glycosyltransferase/glycogen phosphorylase"/>
    <property type="match status" value="1"/>
</dbReference>
<dbReference type="GO" id="GO:0009244">
    <property type="term" value="P:lipopolysaccharide core region biosynthetic process"/>
    <property type="evidence" value="ECO:0007669"/>
    <property type="project" value="TreeGrafter"/>
</dbReference>
<dbReference type="NCBIfam" id="TIGR02201">
    <property type="entry name" value="heptsyl_trn_III"/>
    <property type="match status" value="1"/>
</dbReference>
<dbReference type="PANTHER" id="PTHR30160">
    <property type="entry name" value="TETRAACYLDISACCHARIDE 4'-KINASE-RELATED"/>
    <property type="match status" value="1"/>
</dbReference>
<sequence>MKASPTCPPPPFSNHCIPGFTGKLPFQRVPMPDLFTPERPPKRVLIIKLRHHGDVLLTSPCFTVLKKAYPQAEVDALVYDDTQAMLTSHPHIDQVHTIGRHWRKQGLLKQFRLYRGLVKTLKARQYDVLINLTEHWHGARLARLLKPRVSVGFRPDKRSGFARRRWVKSFTTLYPAIQDNTRHMVEVNLDALRRIGIHPATSDDKRTLFVPGDEAEAFIQEKLAAFGLKSGDYILVHPTSRWMFKSWDIRALAATVDALASRGLPVILSAAPSREETEYMDKLRAALTQPVFDLSGQLNLKQLGALMKHARIYFGVDSMPMHLASAVGTPTVAIFGPTGAIKWSPWGVSHRVITAGFTCQPCGKAGCGDSGVSDCITAITPQQVLSAIDTLLLETPA</sequence>
<dbReference type="EMBL" id="FN543093">
    <property type="protein sequence ID" value="CBA34457.1"/>
    <property type="molecule type" value="Genomic_DNA"/>
</dbReference>
<dbReference type="GO" id="GO:0005829">
    <property type="term" value="C:cytosol"/>
    <property type="evidence" value="ECO:0007669"/>
    <property type="project" value="TreeGrafter"/>
</dbReference>
<keyword evidence="1 3" id="KW-0328">Glycosyltransferase</keyword>
<dbReference type="InterPro" id="IPR002201">
    <property type="entry name" value="Glyco_trans_9"/>
</dbReference>
<dbReference type="Gene3D" id="3.40.50.2000">
    <property type="entry name" value="Glycogen Phosphorylase B"/>
    <property type="match status" value="2"/>
</dbReference>
<name>C9Y391_CROTZ</name>